<dbReference type="SUPFAM" id="SSF56784">
    <property type="entry name" value="HAD-like"/>
    <property type="match status" value="1"/>
</dbReference>
<feature type="signal peptide" evidence="2">
    <location>
        <begin position="1"/>
        <end position="26"/>
    </location>
</feature>
<name>A0AAJ5X6W3_9SPHN</name>
<accession>A0AAJ5X6W3</accession>
<dbReference type="PANTHER" id="PTHR31284">
    <property type="entry name" value="ACID PHOSPHATASE-LIKE PROTEIN"/>
    <property type="match status" value="1"/>
</dbReference>
<reference evidence="3" key="1">
    <citation type="submission" date="2023-03" db="EMBL/GenBank/DDBJ databases">
        <title>Andean soil-derived lignocellulolytic bacterial consortium as a source of novel taxa and putative plastic-active enzymes.</title>
        <authorList>
            <person name="Diaz-Garcia L."/>
            <person name="Chuvochina M."/>
            <person name="Feuerriegel G."/>
            <person name="Bunk B."/>
            <person name="Sproer C."/>
            <person name="Streit W.R."/>
            <person name="Rodriguez L.M."/>
            <person name="Overmann J."/>
            <person name="Jimenez D.J."/>
        </authorList>
    </citation>
    <scope>NUCLEOTIDE SEQUENCE</scope>
    <source>
        <strain evidence="3">MAG 26</strain>
    </source>
</reference>
<sequence>MRRRLALLLAPALLAGCAAGMPPASAPAPAPAPTVPPAMQYLYGSAEAAGVSEQAFNLLVDAMRAEMARPVHTGAVLAPGATLTDPKALDCAGKPPAAVFDVDETVLLNLGLEYHDAVHPEHTSDGTRLDRWAREGADKVLPVPGAKDALAALRSMGIAVLFNTNRGNDSAAATEDALVRAGLGPAKHLEQLWLKGDVDGQPGKDGRRWAISDKYCVIALGGDQLGDFTDLFTGTAGERRAAAMTPAVSSLFGRRWFILPNPVYGSGLKGGFDDIFPPGMRWEDQHRGGQ</sequence>
<dbReference type="AlphaFoldDB" id="A0AAJ5X6W3"/>
<gene>
    <name evidence="3" type="ORF">P0Y56_11705</name>
</gene>
<evidence type="ECO:0000256" key="1">
    <source>
        <dbReference type="ARBA" id="ARBA00022729"/>
    </source>
</evidence>
<dbReference type="PROSITE" id="PS51257">
    <property type="entry name" value="PROKAR_LIPOPROTEIN"/>
    <property type="match status" value="1"/>
</dbReference>
<dbReference type="KEGG" id="acob:P0Y56_11705"/>
<feature type="chain" id="PRO_5042600479" evidence="2">
    <location>
        <begin position="27"/>
        <end position="290"/>
    </location>
</feature>
<dbReference type="InterPro" id="IPR005519">
    <property type="entry name" value="Acid_phosphat_B-like"/>
</dbReference>
<dbReference type="Pfam" id="PF03767">
    <property type="entry name" value="Acid_phosphat_B"/>
    <property type="match status" value="1"/>
</dbReference>
<organism evidence="3 4">
    <name type="scientific">Candidatus Andeanibacterium colombiense</name>
    <dbReference type="NCBI Taxonomy" id="3121345"/>
    <lineage>
        <taxon>Bacteria</taxon>
        <taxon>Pseudomonadati</taxon>
        <taxon>Pseudomonadota</taxon>
        <taxon>Alphaproteobacteria</taxon>
        <taxon>Sphingomonadales</taxon>
        <taxon>Sphingomonadaceae</taxon>
        <taxon>Candidatus Andeanibacterium</taxon>
    </lineage>
</organism>
<evidence type="ECO:0000256" key="2">
    <source>
        <dbReference type="SAM" id="SignalP"/>
    </source>
</evidence>
<evidence type="ECO:0000313" key="3">
    <source>
        <dbReference type="EMBL" id="WEK45692.1"/>
    </source>
</evidence>
<keyword evidence="1 2" id="KW-0732">Signal</keyword>
<dbReference type="InterPro" id="IPR036412">
    <property type="entry name" value="HAD-like_sf"/>
</dbReference>
<dbReference type="Gene3D" id="3.40.50.1000">
    <property type="entry name" value="HAD superfamily/HAD-like"/>
    <property type="match status" value="1"/>
</dbReference>
<dbReference type="EMBL" id="CP119316">
    <property type="protein sequence ID" value="WEK45692.1"/>
    <property type="molecule type" value="Genomic_DNA"/>
</dbReference>
<proteinExistence type="predicted"/>
<dbReference type="InterPro" id="IPR023214">
    <property type="entry name" value="HAD_sf"/>
</dbReference>
<dbReference type="PANTHER" id="PTHR31284:SF10">
    <property type="entry name" value="ACID PHOSPHATASE-LIKE PROTEIN"/>
    <property type="match status" value="1"/>
</dbReference>
<protein>
    <submittedName>
        <fullName evidence="3">HAD family acid phosphatase</fullName>
    </submittedName>
</protein>
<evidence type="ECO:0000313" key="4">
    <source>
        <dbReference type="Proteomes" id="UP001218362"/>
    </source>
</evidence>
<dbReference type="Proteomes" id="UP001218362">
    <property type="component" value="Chromosome"/>
</dbReference>